<dbReference type="Gene3D" id="3.40.50.720">
    <property type="entry name" value="NAD(P)-binding Rossmann-like Domain"/>
    <property type="match status" value="1"/>
</dbReference>
<dbReference type="GO" id="GO:0016491">
    <property type="term" value="F:oxidoreductase activity"/>
    <property type="evidence" value="ECO:0007669"/>
    <property type="project" value="UniProtKB-KW"/>
</dbReference>
<sequence>MSRQRSYGASSATRARCGGAAARILEAAPAIDVLINSAGVMAIKECTVDRRGNEMHLSANHVGHFLLTNLLAPALLSATVTAAAGDVRVVNLTSAGHRISPFRFDDYNFSEGRTYHRFTAYGQSKTANILFSAGLTTRLRARGVTSTAVHPGCVWETRLGDHMKAAPGWLEDAIDDLAEVALRNTGREWTQDTLELKTLNQGPSMTLVAALDPELPAWSPAYLVNCQISEPFEYALDPENAEKIWELSEQLVGQKFGY</sequence>
<dbReference type="AlphaFoldDB" id="A0A4V1XB59"/>
<keyword evidence="1" id="KW-0560">Oxidoreductase</keyword>
<dbReference type="PANTHER" id="PTHR43157:SF31">
    <property type="entry name" value="PHOSPHATIDYLINOSITOL-GLYCAN BIOSYNTHESIS CLASS F PROTEIN"/>
    <property type="match status" value="1"/>
</dbReference>
<protein>
    <submittedName>
        <fullName evidence="2">Uncharacterized protein</fullName>
    </submittedName>
</protein>
<dbReference type="OrthoDB" id="191139at2759"/>
<reference evidence="2 3" key="1">
    <citation type="submission" date="2018-06" db="EMBL/GenBank/DDBJ databases">
        <title>Complete Genomes of Monosporascus.</title>
        <authorList>
            <person name="Robinson A.J."/>
            <person name="Natvig D.O."/>
        </authorList>
    </citation>
    <scope>NUCLEOTIDE SEQUENCE [LARGE SCALE GENOMIC DNA]</scope>
    <source>
        <strain evidence="2 3">CBS 110550</strain>
    </source>
</reference>
<dbReference type="SUPFAM" id="SSF51735">
    <property type="entry name" value="NAD(P)-binding Rossmann-fold domains"/>
    <property type="match status" value="1"/>
</dbReference>
<evidence type="ECO:0000256" key="1">
    <source>
        <dbReference type="ARBA" id="ARBA00023002"/>
    </source>
</evidence>
<evidence type="ECO:0000313" key="2">
    <source>
        <dbReference type="EMBL" id="RYP05109.1"/>
    </source>
</evidence>
<dbReference type="EMBL" id="QJNU01000181">
    <property type="protein sequence ID" value="RYP05109.1"/>
    <property type="molecule type" value="Genomic_DNA"/>
</dbReference>
<dbReference type="STRING" id="155417.A0A4V1XB59"/>
<keyword evidence="3" id="KW-1185">Reference proteome</keyword>
<evidence type="ECO:0000313" key="3">
    <source>
        <dbReference type="Proteomes" id="UP000293360"/>
    </source>
</evidence>
<name>A0A4V1XB59_9PEZI</name>
<comment type="caution">
    <text evidence="2">The sequence shown here is derived from an EMBL/GenBank/DDBJ whole genome shotgun (WGS) entry which is preliminary data.</text>
</comment>
<dbReference type="InterPro" id="IPR002347">
    <property type="entry name" value="SDR_fam"/>
</dbReference>
<dbReference type="Pfam" id="PF00106">
    <property type="entry name" value="adh_short"/>
    <property type="match status" value="1"/>
</dbReference>
<gene>
    <name evidence="2" type="ORF">DL764_004025</name>
</gene>
<dbReference type="PANTHER" id="PTHR43157">
    <property type="entry name" value="PHOSPHATIDYLINOSITOL-GLYCAN BIOSYNTHESIS CLASS F PROTEIN-RELATED"/>
    <property type="match status" value="1"/>
</dbReference>
<organism evidence="2 3">
    <name type="scientific">Monosporascus ibericus</name>
    <dbReference type="NCBI Taxonomy" id="155417"/>
    <lineage>
        <taxon>Eukaryota</taxon>
        <taxon>Fungi</taxon>
        <taxon>Dikarya</taxon>
        <taxon>Ascomycota</taxon>
        <taxon>Pezizomycotina</taxon>
        <taxon>Sordariomycetes</taxon>
        <taxon>Xylariomycetidae</taxon>
        <taxon>Xylariales</taxon>
        <taxon>Xylariales incertae sedis</taxon>
        <taxon>Monosporascus</taxon>
    </lineage>
</organism>
<accession>A0A4V1XB59</accession>
<dbReference type="Proteomes" id="UP000293360">
    <property type="component" value="Unassembled WGS sequence"/>
</dbReference>
<proteinExistence type="predicted"/>
<dbReference type="InterPro" id="IPR036291">
    <property type="entry name" value="NAD(P)-bd_dom_sf"/>
</dbReference>